<evidence type="ECO:0000259" key="5">
    <source>
        <dbReference type="PROSITE" id="PS01186"/>
    </source>
</evidence>
<evidence type="ECO:0000313" key="8">
    <source>
        <dbReference type="Proteomes" id="UP000030764"/>
    </source>
</evidence>
<dbReference type="EMBL" id="KL363184">
    <property type="protein sequence ID" value="KFD58461.1"/>
    <property type="molecule type" value="Genomic_DNA"/>
</dbReference>
<accession>A0A085MV54</accession>
<sequence length="383" mass="42972">MVAARRASVKVAHFLCLTTLLLLIIPTKSSLEKNKCPFEASNKIAGFRLTGEQRSIKCATVYKRNGRSIDRANDFCQEAFGNESKRFDSSESTNKIKIENGHASQVKLILDKLDGTEGCKVYEGGTILNKTACGQNDWNSFACVHQLIDLCEPVGTCRFDVNTSKCTFKFVHFRWNVAHSDFDPCEKPNDCWCDPCANTEWTKWKAEKKTRVIVRYRAMINSTQSDCESEGKFCCRKVIDKCQNGGQLNTRKTRCNCKAGYSGIVCEITPFEGISFIILIASLCLVSLTILVVVFVARCCKIQRNDGFQDGSSQIRSTYWDRRGTRTSTMGSKKSTSSRKKKTSSRGKKQSARDEQAKRKMSEQPTTPSVPRGLGDYEVPKPN</sequence>
<feature type="region of interest" description="Disordered" evidence="1">
    <location>
        <begin position="319"/>
        <end position="383"/>
    </location>
</feature>
<feature type="signal peptide" evidence="3">
    <location>
        <begin position="1"/>
        <end position="31"/>
    </location>
</feature>
<dbReference type="Proteomes" id="UP000030764">
    <property type="component" value="Unassembled WGS sequence"/>
</dbReference>
<feature type="domain" description="EGF-like" evidence="4 5">
    <location>
        <begin position="255"/>
        <end position="266"/>
    </location>
</feature>
<dbReference type="PROSITE" id="PS00022">
    <property type="entry name" value="EGF_1"/>
    <property type="match status" value="1"/>
</dbReference>
<evidence type="ECO:0000256" key="1">
    <source>
        <dbReference type="SAM" id="MobiDB-lite"/>
    </source>
</evidence>
<dbReference type="InterPro" id="IPR000742">
    <property type="entry name" value="EGF"/>
</dbReference>
<proteinExistence type="predicted"/>
<dbReference type="PROSITE" id="PS01186">
    <property type="entry name" value="EGF_2"/>
    <property type="match status" value="1"/>
</dbReference>
<feature type="transmembrane region" description="Helical" evidence="2">
    <location>
        <begin position="274"/>
        <end position="297"/>
    </location>
</feature>
<protein>
    <recommendedName>
        <fullName evidence="4 5">EGF-like domain-containing protein</fullName>
    </recommendedName>
</protein>
<evidence type="ECO:0000313" key="6">
    <source>
        <dbReference type="EMBL" id="KFD58461.1"/>
    </source>
</evidence>
<feature type="compositionally biased region" description="Basic and acidic residues" evidence="1">
    <location>
        <begin position="351"/>
        <end position="362"/>
    </location>
</feature>
<reference evidence="7 8" key="1">
    <citation type="journal article" date="2014" name="Nat. Genet.">
        <title>Genome and transcriptome of the porcine whipworm Trichuris suis.</title>
        <authorList>
            <person name="Jex A.R."/>
            <person name="Nejsum P."/>
            <person name="Schwarz E.M."/>
            <person name="Hu L."/>
            <person name="Young N.D."/>
            <person name="Hall R.S."/>
            <person name="Korhonen P.K."/>
            <person name="Liao S."/>
            <person name="Thamsborg S."/>
            <person name="Xia J."/>
            <person name="Xu P."/>
            <person name="Wang S."/>
            <person name="Scheerlinck J.P."/>
            <person name="Hofmann A."/>
            <person name="Sternberg P.W."/>
            <person name="Wang J."/>
            <person name="Gasser R.B."/>
        </authorList>
    </citation>
    <scope>NUCLEOTIDE SEQUENCE [LARGE SCALE GENOMIC DNA]</scope>
    <source>
        <strain evidence="7">DCEP-RM93F</strain>
        <strain evidence="6">DCEP-RM93M</strain>
    </source>
</reference>
<evidence type="ECO:0000313" key="7">
    <source>
        <dbReference type="EMBL" id="KFD61100.1"/>
    </source>
</evidence>
<keyword evidence="3" id="KW-0732">Signal</keyword>
<evidence type="ECO:0000256" key="3">
    <source>
        <dbReference type="SAM" id="SignalP"/>
    </source>
</evidence>
<keyword evidence="2" id="KW-1133">Transmembrane helix</keyword>
<dbReference type="AlphaFoldDB" id="A0A085MV54"/>
<dbReference type="EMBL" id="KL367636">
    <property type="protein sequence ID" value="KFD61100.1"/>
    <property type="molecule type" value="Genomic_DNA"/>
</dbReference>
<keyword evidence="8" id="KW-1185">Reference proteome</keyword>
<evidence type="ECO:0000256" key="2">
    <source>
        <dbReference type="SAM" id="Phobius"/>
    </source>
</evidence>
<feature type="compositionally biased region" description="Basic residues" evidence="1">
    <location>
        <begin position="336"/>
        <end position="350"/>
    </location>
</feature>
<gene>
    <name evidence="6" type="ORF">M513_00687</name>
    <name evidence="7" type="ORF">M514_00687</name>
</gene>
<evidence type="ECO:0000259" key="4">
    <source>
        <dbReference type="PROSITE" id="PS00022"/>
    </source>
</evidence>
<dbReference type="Proteomes" id="UP000030758">
    <property type="component" value="Unassembled WGS sequence"/>
</dbReference>
<organism evidence="7">
    <name type="scientific">Trichuris suis</name>
    <name type="common">pig whipworm</name>
    <dbReference type="NCBI Taxonomy" id="68888"/>
    <lineage>
        <taxon>Eukaryota</taxon>
        <taxon>Metazoa</taxon>
        <taxon>Ecdysozoa</taxon>
        <taxon>Nematoda</taxon>
        <taxon>Enoplea</taxon>
        <taxon>Dorylaimia</taxon>
        <taxon>Trichinellida</taxon>
        <taxon>Trichuridae</taxon>
        <taxon>Trichuris</taxon>
    </lineage>
</organism>
<keyword evidence="2" id="KW-0812">Transmembrane</keyword>
<feature type="compositionally biased region" description="Low complexity" evidence="1">
    <location>
        <begin position="326"/>
        <end position="335"/>
    </location>
</feature>
<name>A0A085MV54_9BILA</name>
<keyword evidence="2" id="KW-0472">Membrane</keyword>
<feature type="chain" id="PRO_5007379366" description="EGF-like domain-containing protein" evidence="3">
    <location>
        <begin position="32"/>
        <end position="383"/>
    </location>
</feature>